<keyword evidence="1" id="KW-0175">Coiled coil</keyword>
<proteinExistence type="predicted"/>
<evidence type="ECO:0000313" key="4">
    <source>
        <dbReference type="Proteomes" id="UP000054383"/>
    </source>
</evidence>
<dbReference type="OMA" id="WVVKLGR"/>
<evidence type="ECO:0000313" key="3">
    <source>
        <dbReference type="EMBL" id="CRG90154.1"/>
    </source>
</evidence>
<feature type="coiled-coil region" evidence="1">
    <location>
        <begin position="224"/>
        <end position="282"/>
    </location>
</feature>
<dbReference type="OrthoDB" id="5414143at2759"/>
<evidence type="ECO:0000256" key="2">
    <source>
        <dbReference type="SAM" id="MobiDB-lite"/>
    </source>
</evidence>
<gene>
    <name evidence="3" type="ORF">PISL3812_07196</name>
</gene>
<name>A0A0U1M3Q3_TALIS</name>
<dbReference type="AlphaFoldDB" id="A0A0U1M3Q3"/>
<keyword evidence="4" id="KW-1185">Reference proteome</keyword>
<feature type="region of interest" description="Disordered" evidence="2">
    <location>
        <begin position="192"/>
        <end position="220"/>
    </location>
</feature>
<evidence type="ECO:0000256" key="1">
    <source>
        <dbReference type="SAM" id="Coils"/>
    </source>
</evidence>
<dbReference type="EMBL" id="CVMT01000007">
    <property type="protein sequence ID" value="CRG90154.1"/>
    <property type="molecule type" value="Genomic_DNA"/>
</dbReference>
<reference evidence="3 4" key="1">
    <citation type="submission" date="2015-04" db="EMBL/GenBank/DDBJ databases">
        <authorList>
            <person name="Syromyatnikov M.Y."/>
            <person name="Popov V.N."/>
        </authorList>
    </citation>
    <scope>NUCLEOTIDE SEQUENCE [LARGE SCALE GENOMIC DNA]</scope>
    <source>
        <strain evidence="3">WF-38-12</strain>
    </source>
</reference>
<accession>A0A0U1M3Q3</accession>
<dbReference type="Proteomes" id="UP000054383">
    <property type="component" value="Unassembled WGS sequence"/>
</dbReference>
<dbReference type="SUPFAM" id="SSF50494">
    <property type="entry name" value="Trypsin-like serine proteases"/>
    <property type="match status" value="1"/>
</dbReference>
<organism evidence="3 4">
    <name type="scientific">Talaromyces islandicus</name>
    <name type="common">Penicillium islandicum</name>
    <dbReference type="NCBI Taxonomy" id="28573"/>
    <lineage>
        <taxon>Eukaryota</taxon>
        <taxon>Fungi</taxon>
        <taxon>Dikarya</taxon>
        <taxon>Ascomycota</taxon>
        <taxon>Pezizomycotina</taxon>
        <taxon>Eurotiomycetes</taxon>
        <taxon>Eurotiomycetidae</taxon>
        <taxon>Eurotiales</taxon>
        <taxon>Trichocomaceae</taxon>
        <taxon>Talaromyces</taxon>
        <taxon>Talaromyces sect. Islandici</taxon>
    </lineage>
</organism>
<sequence length="487" mass="52724">MSKPNYPGGETPKNVFLITFFDGGLPKQLGPTRDKIREFLAMQGLHVDVEISVLGYFRQVIFPISASDRAVQTYMEAENGIIGCLNRNLTSRWEGLSLFNIGFTQDKITPTIVVYVPPTMSFDWATLRMHILALTISYPDINVAVHPGAVTGAVDTESLPGAPGDSIGTKGSGSSGTLGGYFDLEIHGETDRKRASALGSSPTHDDESRCEVMSPSEEDVTTDIDQINASRDNLKVKKAELVKKDDEYKSLGISKKSLSSRITEVTQSIQIQEEKLQKVKNSLPYTLGKVLLSSGTAWYDGQVSDWAFVELEAGRLAIPNTMPLYNKAQARDFRNQPSVAEAGAPATGFGKIQLGQIYLKNGRATGVTVGVCNGVHLFVPKHVRHVRGISWTPLLPLDNSFPGSREFLIIPTSGTAGFCQPGDSGSLVYDIHGKICGLLFGGLKDELVAAPAVVTAFPNIIEAIKEKGGVLTDPNVPPYEEIEDCSY</sequence>
<dbReference type="InterPro" id="IPR009003">
    <property type="entry name" value="Peptidase_S1_PA"/>
</dbReference>
<protein>
    <submittedName>
        <fullName evidence="3">Uncharacterized protein</fullName>
    </submittedName>
</protein>